<accession>A0A0S2F7N1</accession>
<reference evidence="1 2" key="1">
    <citation type="journal article" date="2015" name="BMC Genomics">
        <title>Comparative genomics and metabolic profiling of the genus Lysobacter.</title>
        <authorList>
            <person name="de Bruijn I."/>
            <person name="Cheng X."/>
            <person name="de Jager V."/>
            <person name="Exposito R.G."/>
            <person name="Watrous J."/>
            <person name="Patel N."/>
            <person name="Postma J."/>
            <person name="Dorrestein P.C."/>
            <person name="Kobayashi D."/>
            <person name="Raaijmakers J.M."/>
        </authorList>
    </citation>
    <scope>NUCLEOTIDE SEQUENCE [LARGE SCALE GENOMIC DNA]</scope>
    <source>
        <strain evidence="1 2">76</strain>
    </source>
</reference>
<keyword evidence="2" id="KW-1185">Reference proteome</keyword>
<evidence type="ECO:0000313" key="1">
    <source>
        <dbReference type="EMBL" id="ALN79475.1"/>
    </source>
</evidence>
<dbReference type="KEGG" id="lab:LA76x_1318"/>
<protein>
    <submittedName>
        <fullName evidence="1">Uncharacterized protein</fullName>
    </submittedName>
</protein>
<evidence type="ECO:0000313" key="2">
    <source>
        <dbReference type="Proteomes" id="UP000060787"/>
    </source>
</evidence>
<dbReference type="Proteomes" id="UP000060787">
    <property type="component" value="Chromosome"/>
</dbReference>
<dbReference type="EMBL" id="CP011129">
    <property type="protein sequence ID" value="ALN79475.1"/>
    <property type="molecule type" value="Genomic_DNA"/>
</dbReference>
<name>A0A0S2F7N1_LYSAN</name>
<dbReference type="AlphaFoldDB" id="A0A0S2F7N1"/>
<proteinExistence type="predicted"/>
<dbReference type="STRING" id="84531.LA76x_1318"/>
<sequence>MSAPAFTPGPWSTGKGYGLHGVEIVGDGGNYFVCGIAHVERDVCDPDGRKTGTRPLARGWANARLIAAAPDLFAALDHIGGLSRALRVGGPDSMDLQELSEALTEAVDTANAAIARVTTEEPHHV</sequence>
<organism evidence="1 2">
    <name type="scientific">Lysobacter antibioticus</name>
    <dbReference type="NCBI Taxonomy" id="84531"/>
    <lineage>
        <taxon>Bacteria</taxon>
        <taxon>Pseudomonadati</taxon>
        <taxon>Pseudomonadota</taxon>
        <taxon>Gammaproteobacteria</taxon>
        <taxon>Lysobacterales</taxon>
        <taxon>Lysobacteraceae</taxon>
        <taxon>Lysobacter</taxon>
    </lineage>
</organism>
<dbReference type="PATRIC" id="fig|84531.8.peg.1344"/>
<gene>
    <name evidence="1" type="ORF">LA76x_1318</name>
</gene>
<dbReference type="RefSeq" id="WP_057917056.1">
    <property type="nucleotide sequence ID" value="NZ_CP011129.1"/>
</dbReference>